<sequence>MNHPARNLIPVAAPRYSGAMVISPGQAMTKPRRRSPRGSLGSEALALLLMMVLIGQTLPLLFTIALVRNVAAAPAPSLATGESGGLPTQAPLDKVPVQTPGDPTMPVAQDPLFPAGGDLAGALAQAAREGRTGVAVLFEMTDCGECARLRAGPLSDPGVRDAYRQPFVTLGLHADTPQPLRAFDGTATTSAAFALGQRVVALPTVVLYDLNGLPVARQSGGGTDAGTLIRLARYAAAKGYETAPFDAWHPEP</sequence>
<dbReference type="InterPro" id="IPR012336">
    <property type="entry name" value="Thioredoxin-like_fold"/>
</dbReference>
<evidence type="ECO:0000313" key="5">
    <source>
        <dbReference type="Proteomes" id="UP000295717"/>
    </source>
</evidence>
<protein>
    <submittedName>
        <fullName evidence="4">Thioredoxin-like protein</fullName>
    </submittedName>
</protein>
<keyword evidence="2" id="KW-1133">Transmembrane helix</keyword>
<keyword evidence="2" id="KW-0812">Transmembrane</keyword>
<feature type="transmembrane region" description="Helical" evidence="2">
    <location>
        <begin position="44"/>
        <end position="67"/>
    </location>
</feature>
<organism evidence="4 5">
    <name type="scientific">Thiobaca trueperi</name>
    <dbReference type="NCBI Taxonomy" id="127458"/>
    <lineage>
        <taxon>Bacteria</taxon>
        <taxon>Pseudomonadati</taxon>
        <taxon>Pseudomonadota</taxon>
        <taxon>Gammaproteobacteria</taxon>
        <taxon>Chromatiales</taxon>
        <taxon>Chromatiaceae</taxon>
        <taxon>Thiobaca</taxon>
    </lineage>
</organism>
<dbReference type="AlphaFoldDB" id="A0A4R3MVN4"/>
<comment type="caution">
    <text evidence="4">The sequence shown here is derived from an EMBL/GenBank/DDBJ whole genome shotgun (WGS) entry which is preliminary data.</text>
</comment>
<dbReference type="SUPFAM" id="SSF52833">
    <property type="entry name" value="Thioredoxin-like"/>
    <property type="match status" value="1"/>
</dbReference>
<gene>
    <name evidence="4" type="ORF">EDC35_10867</name>
</gene>
<feature type="region of interest" description="Disordered" evidence="1">
    <location>
        <begin position="77"/>
        <end position="100"/>
    </location>
</feature>
<keyword evidence="5" id="KW-1185">Reference proteome</keyword>
<dbReference type="InterPro" id="IPR036249">
    <property type="entry name" value="Thioredoxin-like_sf"/>
</dbReference>
<dbReference type="OrthoDB" id="9791630at2"/>
<evidence type="ECO:0000256" key="1">
    <source>
        <dbReference type="SAM" id="MobiDB-lite"/>
    </source>
</evidence>
<accession>A0A4R3MVN4</accession>
<dbReference type="Gene3D" id="3.40.30.10">
    <property type="entry name" value="Glutaredoxin"/>
    <property type="match status" value="1"/>
</dbReference>
<name>A0A4R3MVN4_9GAMM</name>
<feature type="domain" description="Thioredoxin-like fold" evidence="3">
    <location>
        <begin position="130"/>
        <end position="220"/>
    </location>
</feature>
<keyword evidence="2" id="KW-0472">Membrane</keyword>
<reference evidence="4 5" key="1">
    <citation type="submission" date="2019-03" db="EMBL/GenBank/DDBJ databases">
        <title>Genomic Encyclopedia of Type Strains, Phase IV (KMG-IV): sequencing the most valuable type-strain genomes for metagenomic binning, comparative biology and taxonomic classification.</title>
        <authorList>
            <person name="Goeker M."/>
        </authorList>
    </citation>
    <scope>NUCLEOTIDE SEQUENCE [LARGE SCALE GENOMIC DNA]</scope>
    <source>
        <strain evidence="4 5">DSM 13587</strain>
    </source>
</reference>
<proteinExistence type="predicted"/>
<dbReference type="Proteomes" id="UP000295717">
    <property type="component" value="Unassembled WGS sequence"/>
</dbReference>
<evidence type="ECO:0000313" key="4">
    <source>
        <dbReference type="EMBL" id="TCT19461.1"/>
    </source>
</evidence>
<dbReference type="Pfam" id="PF13098">
    <property type="entry name" value="Thioredoxin_2"/>
    <property type="match status" value="1"/>
</dbReference>
<evidence type="ECO:0000256" key="2">
    <source>
        <dbReference type="SAM" id="Phobius"/>
    </source>
</evidence>
<dbReference type="RefSeq" id="WP_132977976.1">
    <property type="nucleotide sequence ID" value="NZ_SMAO01000008.1"/>
</dbReference>
<dbReference type="EMBL" id="SMAO01000008">
    <property type="protein sequence ID" value="TCT19461.1"/>
    <property type="molecule type" value="Genomic_DNA"/>
</dbReference>
<evidence type="ECO:0000259" key="3">
    <source>
        <dbReference type="Pfam" id="PF13098"/>
    </source>
</evidence>